<proteinExistence type="predicted"/>
<dbReference type="VEuPathDB" id="FungiDB:MYCFIDRAFT_43888"/>
<dbReference type="KEGG" id="pfj:MYCFIDRAFT_43888"/>
<dbReference type="OrthoDB" id="10042665at2759"/>
<dbReference type="InterPro" id="IPR003959">
    <property type="entry name" value="ATPase_AAA_core"/>
</dbReference>
<dbReference type="Gene3D" id="3.40.50.300">
    <property type="entry name" value="P-loop containing nucleotide triphosphate hydrolases"/>
    <property type="match status" value="1"/>
</dbReference>
<accession>M3AHA0</accession>
<dbReference type="eggNOG" id="KOG0742">
    <property type="taxonomic scope" value="Eukaryota"/>
</dbReference>
<protein>
    <recommendedName>
        <fullName evidence="1">ATPase AAA-type core domain-containing protein</fullName>
    </recommendedName>
</protein>
<evidence type="ECO:0000313" key="2">
    <source>
        <dbReference type="EMBL" id="EME76877.1"/>
    </source>
</evidence>
<dbReference type="PANTHER" id="PTHR46411:SF3">
    <property type="entry name" value="AAA+ ATPASE DOMAIN-CONTAINING PROTEIN"/>
    <property type="match status" value="1"/>
</dbReference>
<dbReference type="GO" id="GO:0005524">
    <property type="term" value="F:ATP binding"/>
    <property type="evidence" value="ECO:0007669"/>
    <property type="project" value="InterPro"/>
</dbReference>
<dbReference type="Pfam" id="PF00004">
    <property type="entry name" value="AAA"/>
    <property type="match status" value="1"/>
</dbReference>
<sequence length="158" mass="17767">LAASWNAVLLLDEADAFLEKRVDTAGARERNKRVAAFLRILEYYKGILILTTNRIVKFDEAFHSRIHLTLPFQPLDQKCRENIWRNFLKGADVSDSDVRSFAAEALNGRQIKNVMKMARLLAKDEESALSASQIRDVMTVVLSDGQERDEGGLVGSES</sequence>
<dbReference type="EMBL" id="KB446573">
    <property type="protein sequence ID" value="EME76877.1"/>
    <property type="molecule type" value="Genomic_DNA"/>
</dbReference>
<dbReference type="InterPro" id="IPR027417">
    <property type="entry name" value="P-loop_NTPase"/>
</dbReference>
<dbReference type="GO" id="GO:0016887">
    <property type="term" value="F:ATP hydrolysis activity"/>
    <property type="evidence" value="ECO:0007669"/>
    <property type="project" value="InterPro"/>
</dbReference>
<dbReference type="PANTHER" id="PTHR46411">
    <property type="entry name" value="FAMILY ATPASE, PUTATIVE-RELATED"/>
    <property type="match status" value="1"/>
</dbReference>
<dbReference type="RefSeq" id="XP_007932469.1">
    <property type="nucleotide sequence ID" value="XM_007934278.1"/>
</dbReference>
<reference evidence="2 3" key="1">
    <citation type="journal article" date="2012" name="PLoS Pathog.">
        <title>Diverse lifestyles and strategies of plant pathogenesis encoded in the genomes of eighteen Dothideomycetes fungi.</title>
        <authorList>
            <person name="Ohm R.A."/>
            <person name="Feau N."/>
            <person name="Henrissat B."/>
            <person name="Schoch C.L."/>
            <person name="Horwitz B.A."/>
            <person name="Barry K.W."/>
            <person name="Condon B.J."/>
            <person name="Copeland A.C."/>
            <person name="Dhillon B."/>
            <person name="Glaser F."/>
            <person name="Hesse C.N."/>
            <person name="Kosti I."/>
            <person name="LaButti K."/>
            <person name="Lindquist E.A."/>
            <person name="Lucas S."/>
            <person name="Salamov A.A."/>
            <person name="Bradshaw R.E."/>
            <person name="Ciuffetti L."/>
            <person name="Hamelin R.C."/>
            <person name="Kema G.H.J."/>
            <person name="Lawrence C."/>
            <person name="Scott J.A."/>
            <person name="Spatafora J.W."/>
            <person name="Turgeon B.G."/>
            <person name="de Wit P.J.G.M."/>
            <person name="Zhong S."/>
            <person name="Goodwin S.B."/>
            <person name="Grigoriev I.V."/>
        </authorList>
    </citation>
    <scope>NUCLEOTIDE SEQUENCE [LARGE SCALE GENOMIC DNA]</scope>
    <source>
        <strain evidence="2 3">CIRAD86</strain>
    </source>
</reference>
<gene>
    <name evidence="2" type="ORF">MYCFIDRAFT_43888</name>
</gene>
<evidence type="ECO:0000313" key="3">
    <source>
        <dbReference type="Proteomes" id="UP000016932"/>
    </source>
</evidence>
<dbReference type="SUPFAM" id="SSF52540">
    <property type="entry name" value="P-loop containing nucleoside triphosphate hydrolases"/>
    <property type="match status" value="1"/>
</dbReference>
<keyword evidence="3" id="KW-1185">Reference proteome</keyword>
<feature type="domain" description="ATPase AAA-type core" evidence="1">
    <location>
        <begin position="7"/>
        <end position="69"/>
    </location>
</feature>
<dbReference type="GeneID" id="19339572"/>
<dbReference type="Proteomes" id="UP000016932">
    <property type="component" value="Unassembled WGS sequence"/>
</dbReference>
<feature type="non-terminal residue" evidence="2">
    <location>
        <position position="1"/>
    </location>
</feature>
<dbReference type="HOGENOM" id="CLU_004471_5_3_1"/>
<evidence type="ECO:0000259" key="1">
    <source>
        <dbReference type="Pfam" id="PF00004"/>
    </source>
</evidence>
<organism evidence="2 3">
    <name type="scientific">Pseudocercospora fijiensis (strain CIRAD86)</name>
    <name type="common">Black leaf streak disease fungus</name>
    <name type="synonym">Mycosphaerella fijiensis</name>
    <dbReference type="NCBI Taxonomy" id="383855"/>
    <lineage>
        <taxon>Eukaryota</taxon>
        <taxon>Fungi</taxon>
        <taxon>Dikarya</taxon>
        <taxon>Ascomycota</taxon>
        <taxon>Pezizomycotina</taxon>
        <taxon>Dothideomycetes</taxon>
        <taxon>Dothideomycetidae</taxon>
        <taxon>Mycosphaerellales</taxon>
        <taxon>Mycosphaerellaceae</taxon>
        <taxon>Pseudocercospora</taxon>
    </lineage>
</organism>
<dbReference type="AlphaFoldDB" id="M3AHA0"/>
<name>M3AHA0_PSEFD</name>
<dbReference type="STRING" id="383855.M3AHA0"/>